<dbReference type="InterPro" id="IPR002048">
    <property type="entry name" value="EF_hand_dom"/>
</dbReference>
<gene>
    <name evidence="4" type="ORF">PITG_11589</name>
</gene>
<dbReference type="Pfam" id="PF13516">
    <property type="entry name" value="LRR_6"/>
    <property type="match status" value="2"/>
</dbReference>
<dbReference type="GeneID" id="9470658"/>
<sequence>MTVEESFDQVEKMLEEHRQQRKEQRPRRVEALTEASPLQRHTFVFAPLDDSRMLSELAAQDAVDAREGLKKGESEMDMEVGGSNVKLKYFGPDARTSYYLMYKELHSKPHLFVDRDTHEHRHHSSIRSNSTVTGRRRSIGMRRALPTLEQAQISLGSGGDLNLLSSAPRSPRTLFLGASLAGGQTAPTLLLRKEHNQRTFDLSHQGLDDNFIIRFAACLPELPLVECINVCDNRLTDAGISCLLRALENKPHLTSLDISSNPIGVDAANILRGYSRSNLCTLRILALNEVSLSDHECARLAKALERNKSIDRLLLRGNQIGLHHVGTGVHSLDFGEDEEEKEKPITLLSGGQALGTMLTANLTLQHLDLSWNQLRTSGCGFIAAALPMNFHLRELRLNGARLRKLTISYNGISARGCVGLASGLAVNVSLSMLTLDGNPLGVQGGKALMHASCAPRPNTGSSSTVCQLSLLDCNLHVSAPKMSAATGDEQLHVFNPVDPAGSYVLDLSDAYEHMVAHELLRLAVAKSARFHFTKLEYNASMQRGQGTKLEMVNRCVSPSSAPEELIDTTSSGKYLKPVALLFQRLDEDGSGYVEYSELGNALRSCEFADLFARVGFTFVDSNNSGSLDTDELRRAFQLLGVSEEAEVDDAIARMTAKYDLDGSGEIDAFELLEFMTSEIFTVKDPQKANGNEDAKIMRLEPCEVGTGAFWQVPDSGQLTADFAHCGGQTEFLHSVLAESGMYLSASQGEQLLTRQGVASSTERPGRRLPALAKLLPRIVDHPASVASLVGYSTVQCLGRFSD</sequence>
<keyword evidence="5" id="KW-1185">Reference proteome</keyword>
<evidence type="ECO:0000313" key="5">
    <source>
        <dbReference type="Proteomes" id="UP000006643"/>
    </source>
</evidence>
<dbReference type="GO" id="GO:0005509">
    <property type="term" value="F:calcium ion binding"/>
    <property type="evidence" value="ECO:0007669"/>
    <property type="project" value="InterPro"/>
</dbReference>
<dbReference type="Gene3D" id="1.10.238.10">
    <property type="entry name" value="EF-hand"/>
    <property type="match status" value="1"/>
</dbReference>
<dbReference type="SUPFAM" id="SSF52047">
    <property type="entry name" value="RNI-like"/>
    <property type="match status" value="1"/>
</dbReference>
<dbReference type="eggNOG" id="KOG4308">
    <property type="taxonomic scope" value="Eukaryota"/>
</dbReference>
<dbReference type="RefSeq" id="XP_002901138.1">
    <property type="nucleotide sequence ID" value="XM_002901092.1"/>
</dbReference>
<dbReference type="InterPro" id="IPR011992">
    <property type="entry name" value="EF-hand-dom_pair"/>
</dbReference>
<keyword evidence="1" id="KW-0106">Calcium</keyword>
<dbReference type="PANTHER" id="PTHR24114:SF2">
    <property type="entry name" value="F-BOX DOMAIN-CONTAINING PROTEIN-RELATED"/>
    <property type="match status" value="1"/>
</dbReference>
<dbReference type="OMA" id="GAVWQIP"/>
<dbReference type="Pfam" id="PF13202">
    <property type="entry name" value="EF-hand_5"/>
    <property type="match status" value="3"/>
</dbReference>
<feature type="domain" description="EF-hand" evidence="3">
    <location>
        <begin position="573"/>
        <end position="608"/>
    </location>
</feature>
<dbReference type="InterPro" id="IPR018247">
    <property type="entry name" value="EF_Hand_1_Ca_BS"/>
</dbReference>
<dbReference type="InterPro" id="IPR001611">
    <property type="entry name" value="Leu-rich_rpt"/>
</dbReference>
<dbReference type="OrthoDB" id="166094at2759"/>
<feature type="compositionally biased region" description="Basic and acidic residues" evidence="2">
    <location>
        <begin position="9"/>
        <end position="29"/>
    </location>
</feature>
<evidence type="ECO:0000256" key="1">
    <source>
        <dbReference type="ARBA" id="ARBA00022837"/>
    </source>
</evidence>
<dbReference type="Proteomes" id="UP000006643">
    <property type="component" value="Unassembled WGS sequence"/>
</dbReference>
<name>D0NI39_PHYIT</name>
<proteinExistence type="predicted"/>
<feature type="region of interest" description="Disordered" evidence="2">
    <location>
        <begin position="1"/>
        <end position="29"/>
    </location>
</feature>
<evidence type="ECO:0000256" key="2">
    <source>
        <dbReference type="SAM" id="MobiDB-lite"/>
    </source>
</evidence>
<feature type="domain" description="EF-hand" evidence="3">
    <location>
        <begin position="646"/>
        <end position="681"/>
    </location>
</feature>
<dbReference type="InterPro" id="IPR052394">
    <property type="entry name" value="LRR-containing"/>
</dbReference>
<dbReference type="VEuPathDB" id="FungiDB:PITG_11589"/>
<dbReference type="AlphaFoldDB" id="D0NI39"/>
<protein>
    <recommendedName>
        <fullName evidence="3">EF-hand domain-containing protein</fullName>
    </recommendedName>
</protein>
<dbReference type="SUPFAM" id="SSF47473">
    <property type="entry name" value="EF-hand"/>
    <property type="match status" value="1"/>
</dbReference>
<accession>D0NI39</accession>
<dbReference type="PROSITE" id="PS00018">
    <property type="entry name" value="EF_HAND_1"/>
    <property type="match status" value="3"/>
</dbReference>
<dbReference type="Gene3D" id="3.80.10.10">
    <property type="entry name" value="Ribonuclease Inhibitor"/>
    <property type="match status" value="3"/>
</dbReference>
<dbReference type="HOGENOM" id="CLU_351089_0_0_1"/>
<dbReference type="SMART" id="SM00368">
    <property type="entry name" value="LRR_RI"/>
    <property type="match status" value="6"/>
</dbReference>
<dbReference type="SMART" id="SM00054">
    <property type="entry name" value="EFh"/>
    <property type="match status" value="3"/>
</dbReference>
<dbReference type="KEGG" id="pif:PITG_11589"/>
<evidence type="ECO:0000259" key="3">
    <source>
        <dbReference type="PROSITE" id="PS50222"/>
    </source>
</evidence>
<dbReference type="CDD" id="cd00051">
    <property type="entry name" value="EFh"/>
    <property type="match status" value="1"/>
</dbReference>
<dbReference type="InParanoid" id="D0NI39"/>
<organism evidence="4 5">
    <name type="scientific">Phytophthora infestans (strain T30-4)</name>
    <name type="common">Potato late blight agent</name>
    <dbReference type="NCBI Taxonomy" id="403677"/>
    <lineage>
        <taxon>Eukaryota</taxon>
        <taxon>Sar</taxon>
        <taxon>Stramenopiles</taxon>
        <taxon>Oomycota</taxon>
        <taxon>Peronosporomycetes</taxon>
        <taxon>Peronosporales</taxon>
        <taxon>Peronosporaceae</taxon>
        <taxon>Phytophthora</taxon>
    </lineage>
</organism>
<dbReference type="PROSITE" id="PS50222">
    <property type="entry name" value="EF_HAND_2"/>
    <property type="match status" value="3"/>
</dbReference>
<reference evidence="5" key="1">
    <citation type="journal article" date="2009" name="Nature">
        <title>Genome sequence and analysis of the Irish potato famine pathogen Phytophthora infestans.</title>
        <authorList>
            <consortium name="The Broad Institute Genome Sequencing Platform"/>
            <person name="Haas B.J."/>
            <person name="Kamoun S."/>
            <person name="Zody M.C."/>
            <person name="Jiang R.H."/>
            <person name="Handsaker R.E."/>
            <person name="Cano L.M."/>
            <person name="Grabherr M."/>
            <person name="Kodira C.D."/>
            <person name="Raffaele S."/>
            <person name="Torto-Alalibo T."/>
            <person name="Bozkurt T.O."/>
            <person name="Ah-Fong A.M."/>
            <person name="Alvarado L."/>
            <person name="Anderson V.L."/>
            <person name="Armstrong M.R."/>
            <person name="Avrova A."/>
            <person name="Baxter L."/>
            <person name="Beynon J."/>
            <person name="Boevink P.C."/>
            <person name="Bollmann S.R."/>
            <person name="Bos J.I."/>
            <person name="Bulone V."/>
            <person name="Cai G."/>
            <person name="Cakir C."/>
            <person name="Carrington J.C."/>
            <person name="Chawner M."/>
            <person name="Conti L."/>
            <person name="Costanzo S."/>
            <person name="Ewan R."/>
            <person name="Fahlgren N."/>
            <person name="Fischbach M.A."/>
            <person name="Fugelstad J."/>
            <person name="Gilroy E.M."/>
            <person name="Gnerre S."/>
            <person name="Green P.J."/>
            <person name="Grenville-Briggs L.J."/>
            <person name="Griffith J."/>
            <person name="Grunwald N.J."/>
            <person name="Horn K."/>
            <person name="Horner N.R."/>
            <person name="Hu C.H."/>
            <person name="Huitema E."/>
            <person name="Jeong D.H."/>
            <person name="Jones A.M."/>
            <person name="Jones J.D."/>
            <person name="Jones R.W."/>
            <person name="Karlsson E.K."/>
            <person name="Kunjeti S.G."/>
            <person name="Lamour K."/>
            <person name="Liu Z."/>
            <person name="Ma L."/>
            <person name="Maclean D."/>
            <person name="Chibucos M.C."/>
            <person name="McDonald H."/>
            <person name="McWalters J."/>
            <person name="Meijer H.J."/>
            <person name="Morgan W."/>
            <person name="Morris P.F."/>
            <person name="Munro C.A."/>
            <person name="O'Neill K."/>
            <person name="Ospina-Giraldo M."/>
            <person name="Pinzon A."/>
            <person name="Pritchard L."/>
            <person name="Ramsahoye B."/>
            <person name="Ren Q."/>
            <person name="Restrepo S."/>
            <person name="Roy S."/>
            <person name="Sadanandom A."/>
            <person name="Savidor A."/>
            <person name="Schornack S."/>
            <person name="Schwartz D.C."/>
            <person name="Schumann U.D."/>
            <person name="Schwessinger B."/>
            <person name="Seyer L."/>
            <person name="Sharpe T."/>
            <person name="Silvar C."/>
            <person name="Song J."/>
            <person name="Studholme D.J."/>
            <person name="Sykes S."/>
            <person name="Thines M."/>
            <person name="van de Vondervoort P.J."/>
            <person name="Phuntumart V."/>
            <person name="Wawra S."/>
            <person name="Weide R."/>
            <person name="Win J."/>
            <person name="Young C."/>
            <person name="Zhou S."/>
            <person name="Fry W."/>
            <person name="Meyers B.C."/>
            <person name="van West P."/>
            <person name="Ristaino J."/>
            <person name="Govers F."/>
            <person name="Birch P.R."/>
            <person name="Whisson S.C."/>
            <person name="Judelson H.S."/>
            <person name="Nusbaum C."/>
        </authorList>
    </citation>
    <scope>NUCLEOTIDE SEQUENCE [LARGE SCALE GENOMIC DNA]</scope>
    <source>
        <strain evidence="5">T30-4</strain>
    </source>
</reference>
<dbReference type="PANTHER" id="PTHR24114">
    <property type="entry name" value="LEUCINE RICH REPEAT FAMILY PROTEIN"/>
    <property type="match status" value="1"/>
</dbReference>
<feature type="domain" description="EF-hand" evidence="3">
    <location>
        <begin position="616"/>
        <end position="642"/>
    </location>
</feature>
<dbReference type="InterPro" id="IPR032675">
    <property type="entry name" value="LRR_dom_sf"/>
</dbReference>
<evidence type="ECO:0000313" key="4">
    <source>
        <dbReference type="EMBL" id="EEY59124.1"/>
    </source>
</evidence>
<dbReference type="EMBL" id="DS028139">
    <property type="protein sequence ID" value="EEY59124.1"/>
    <property type="molecule type" value="Genomic_DNA"/>
</dbReference>